<keyword evidence="1" id="KW-0732">Signal</keyword>
<reference evidence="2" key="2">
    <citation type="submission" date="2023-01" db="EMBL/GenBank/DDBJ databases">
        <authorList>
            <person name="Sun Q."/>
            <person name="Evtushenko L."/>
        </authorList>
    </citation>
    <scope>NUCLEOTIDE SEQUENCE</scope>
    <source>
        <strain evidence="2">VKM B-2347</strain>
    </source>
</reference>
<proteinExistence type="predicted"/>
<organism evidence="2 3">
    <name type="scientific">Hansschlegelia plantiphila</name>
    <dbReference type="NCBI Taxonomy" id="374655"/>
    <lineage>
        <taxon>Bacteria</taxon>
        <taxon>Pseudomonadati</taxon>
        <taxon>Pseudomonadota</taxon>
        <taxon>Alphaproteobacteria</taxon>
        <taxon>Hyphomicrobiales</taxon>
        <taxon>Methylopilaceae</taxon>
        <taxon>Hansschlegelia</taxon>
    </lineage>
</organism>
<dbReference type="AlphaFoldDB" id="A0A9W6MTX6"/>
<reference evidence="2" key="1">
    <citation type="journal article" date="2014" name="Int. J. Syst. Evol. Microbiol.">
        <title>Complete genome sequence of Corynebacterium casei LMG S-19264T (=DSM 44701T), isolated from a smear-ripened cheese.</title>
        <authorList>
            <consortium name="US DOE Joint Genome Institute (JGI-PGF)"/>
            <person name="Walter F."/>
            <person name="Albersmeier A."/>
            <person name="Kalinowski J."/>
            <person name="Ruckert C."/>
        </authorList>
    </citation>
    <scope>NUCLEOTIDE SEQUENCE</scope>
    <source>
        <strain evidence="2">VKM B-2347</strain>
    </source>
</reference>
<dbReference type="Proteomes" id="UP001143372">
    <property type="component" value="Unassembled WGS sequence"/>
</dbReference>
<protein>
    <recommendedName>
        <fullName evidence="4">DUF333 domain-containing protein</fullName>
    </recommendedName>
</protein>
<dbReference type="EMBL" id="BSFI01000001">
    <property type="protein sequence ID" value="GLK66372.1"/>
    <property type="molecule type" value="Genomic_DNA"/>
</dbReference>
<gene>
    <name evidence="2" type="ORF">GCM10008179_00100</name>
</gene>
<name>A0A9W6MTX6_9HYPH</name>
<sequence length="81" mass="8704">MKAKSLLAAAAVVGVPSVAVAIPNPASVFCTEMGGRSVLAKLPSGDEIGLCYLTKRKIIEEWTLYRMLEGKRPAADKNPFR</sequence>
<evidence type="ECO:0000313" key="2">
    <source>
        <dbReference type="EMBL" id="GLK66372.1"/>
    </source>
</evidence>
<feature type="chain" id="PRO_5040864324" description="DUF333 domain-containing protein" evidence="1">
    <location>
        <begin position="22"/>
        <end position="81"/>
    </location>
</feature>
<dbReference type="InterPro" id="IPR005590">
    <property type="entry name" value="DUF333"/>
</dbReference>
<dbReference type="RefSeq" id="WP_271166648.1">
    <property type="nucleotide sequence ID" value="NZ_BSFI01000001.1"/>
</dbReference>
<dbReference type="Pfam" id="PF03891">
    <property type="entry name" value="DUF333"/>
    <property type="match status" value="1"/>
</dbReference>
<evidence type="ECO:0000256" key="1">
    <source>
        <dbReference type="SAM" id="SignalP"/>
    </source>
</evidence>
<feature type="signal peptide" evidence="1">
    <location>
        <begin position="1"/>
        <end position="21"/>
    </location>
</feature>
<keyword evidence="3" id="KW-1185">Reference proteome</keyword>
<evidence type="ECO:0008006" key="4">
    <source>
        <dbReference type="Google" id="ProtNLM"/>
    </source>
</evidence>
<comment type="caution">
    <text evidence="2">The sequence shown here is derived from an EMBL/GenBank/DDBJ whole genome shotgun (WGS) entry which is preliminary data.</text>
</comment>
<accession>A0A9W6MTX6</accession>
<evidence type="ECO:0000313" key="3">
    <source>
        <dbReference type="Proteomes" id="UP001143372"/>
    </source>
</evidence>